<organism evidence="6 7">
    <name type="scientific">Paenibacillus piri</name>
    <dbReference type="NCBI Taxonomy" id="2547395"/>
    <lineage>
        <taxon>Bacteria</taxon>
        <taxon>Bacillati</taxon>
        <taxon>Bacillota</taxon>
        <taxon>Bacilli</taxon>
        <taxon>Bacillales</taxon>
        <taxon>Paenibacillaceae</taxon>
        <taxon>Paenibacillus</taxon>
    </lineage>
</organism>
<accession>A0A4R5KE84</accession>
<comment type="similarity">
    <text evidence="1 3">Belongs to the D-isomer specific 2-hydroxyacid dehydrogenase family.</text>
</comment>
<dbReference type="SUPFAM" id="SSF52283">
    <property type="entry name" value="Formate/glycerate dehydrogenase catalytic domain-like"/>
    <property type="match status" value="1"/>
</dbReference>
<dbReference type="Gene3D" id="3.40.50.720">
    <property type="entry name" value="NAD(P)-binding Rossmann-like Domain"/>
    <property type="match status" value="2"/>
</dbReference>
<dbReference type="InterPro" id="IPR036291">
    <property type="entry name" value="NAD(P)-bd_dom_sf"/>
</dbReference>
<dbReference type="EMBL" id="SMRT01000020">
    <property type="protein sequence ID" value="TDF92527.1"/>
    <property type="molecule type" value="Genomic_DNA"/>
</dbReference>
<dbReference type="SUPFAM" id="SSF51735">
    <property type="entry name" value="NAD(P)-binding Rossmann-fold domains"/>
    <property type="match status" value="1"/>
</dbReference>
<evidence type="ECO:0000256" key="3">
    <source>
        <dbReference type="RuleBase" id="RU003719"/>
    </source>
</evidence>
<comment type="caution">
    <text evidence="6">The sequence shown here is derived from an EMBL/GenBank/DDBJ whole genome shotgun (WGS) entry which is preliminary data.</text>
</comment>
<dbReference type="InterPro" id="IPR006139">
    <property type="entry name" value="D-isomer_2_OHA_DH_cat_dom"/>
</dbReference>
<dbReference type="AlphaFoldDB" id="A0A4R5KE84"/>
<dbReference type="Pfam" id="PF00389">
    <property type="entry name" value="2-Hacid_dh"/>
    <property type="match status" value="1"/>
</dbReference>
<evidence type="ECO:0000259" key="5">
    <source>
        <dbReference type="Pfam" id="PF02826"/>
    </source>
</evidence>
<dbReference type="GO" id="GO:0016618">
    <property type="term" value="F:hydroxypyruvate reductase [NAD(P)H] activity"/>
    <property type="evidence" value="ECO:0007669"/>
    <property type="project" value="TreeGrafter"/>
</dbReference>
<keyword evidence="2 3" id="KW-0560">Oxidoreductase</keyword>
<dbReference type="RefSeq" id="WP_133235029.1">
    <property type="nucleotide sequence ID" value="NZ_SMRT01000020.1"/>
</dbReference>
<dbReference type="FunFam" id="3.40.50.720:FF:000462">
    <property type="entry name" value="Glyoxylate reductase (NADP+)"/>
    <property type="match status" value="1"/>
</dbReference>
<evidence type="ECO:0000313" key="6">
    <source>
        <dbReference type="EMBL" id="TDF92527.1"/>
    </source>
</evidence>
<reference evidence="6 7" key="1">
    <citation type="submission" date="2019-03" db="EMBL/GenBank/DDBJ databases">
        <title>This is whole genome sequence of Paenibacillus sp MS74 strain.</title>
        <authorList>
            <person name="Trinh H.N."/>
        </authorList>
    </citation>
    <scope>NUCLEOTIDE SEQUENCE [LARGE SCALE GENOMIC DNA]</scope>
    <source>
        <strain evidence="6 7">MS74</strain>
    </source>
</reference>
<dbReference type="PROSITE" id="PS00065">
    <property type="entry name" value="D_2_HYDROXYACID_DH_1"/>
    <property type="match status" value="1"/>
</dbReference>
<dbReference type="Pfam" id="PF02826">
    <property type="entry name" value="2-Hacid_dh_C"/>
    <property type="match status" value="1"/>
</dbReference>
<evidence type="ECO:0000256" key="1">
    <source>
        <dbReference type="ARBA" id="ARBA00005854"/>
    </source>
</evidence>
<dbReference type="GO" id="GO:0030267">
    <property type="term" value="F:glyoxylate reductase (NADPH) activity"/>
    <property type="evidence" value="ECO:0007669"/>
    <property type="project" value="TreeGrafter"/>
</dbReference>
<feature type="domain" description="D-isomer specific 2-hydroxyacid dehydrogenase NAD-binding" evidence="5">
    <location>
        <begin position="108"/>
        <end position="286"/>
    </location>
</feature>
<dbReference type="InterPro" id="IPR006140">
    <property type="entry name" value="D-isomer_DH_NAD-bd"/>
</dbReference>
<dbReference type="OrthoDB" id="9805416at2"/>
<feature type="domain" description="D-isomer specific 2-hydroxyacid dehydrogenase catalytic" evidence="4">
    <location>
        <begin position="3"/>
        <end position="318"/>
    </location>
</feature>
<gene>
    <name evidence="6" type="ORF">E1757_29505</name>
</gene>
<dbReference type="InterPro" id="IPR050223">
    <property type="entry name" value="D-isomer_2-hydroxyacid_DH"/>
</dbReference>
<evidence type="ECO:0000259" key="4">
    <source>
        <dbReference type="Pfam" id="PF00389"/>
    </source>
</evidence>
<dbReference type="InterPro" id="IPR029752">
    <property type="entry name" value="D-isomer_DH_CS1"/>
</dbReference>
<evidence type="ECO:0000313" key="7">
    <source>
        <dbReference type="Proteomes" id="UP000295636"/>
    </source>
</evidence>
<proteinExistence type="inferred from homology"/>
<sequence length="324" mass="35435">MKVVITRKIPETIKHMLDSACTTYMWAEELEPMPRHLLLEQAVDADAIFTNVSDRIDKELFQAAPRLKVVSTMAVGVDNIDLAEASRRGIPVGHTPGVLSEAVADLTFTLMLAAARKVVEGMAYIREGRWRGWGPMLFTGRDVYRATIGIIGMGSIGRGVARRAAGFDMRILYHNRKPDPEAEKQLGAEYCDLDTLLRQSDYVVMLAPATPETHRMIGARQFALMKPNAIFVNTSRGGNVDEQALVRALKGGTIWGAGLDVFEQEPIRPDHPLLALDNVVTLPHIGSATLDTRMNMAALAAQNILHVLNGEPPAHCANRAALGP</sequence>
<keyword evidence="7" id="KW-1185">Reference proteome</keyword>
<dbReference type="CDD" id="cd05301">
    <property type="entry name" value="GDH"/>
    <property type="match status" value="1"/>
</dbReference>
<dbReference type="GO" id="GO:0051287">
    <property type="term" value="F:NAD binding"/>
    <property type="evidence" value="ECO:0007669"/>
    <property type="project" value="InterPro"/>
</dbReference>
<name>A0A4R5KE84_9BACL</name>
<dbReference type="Proteomes" id="UP000295636">
    <property type="component" value="Unassembled WGS sequence"/>
</dbReference>
<evidence type="ECO:0000256" key="2">
    <source>
        <dbReference type="ARBA" id="ARBA00023002"/>
    </source>
</evidence>
<dbReference type="PANTHER" id="PTHR10996">
    <property type="entry name" value="2-HYDROXYACID DEHYDROGENASE-RELATED"/>
    <property type="match status" value="1"/>
</dbReference>
<protein>
    <submittedName>
        <fullName evidence="6">D-glycerate dehydrogenase</fullName>
    </submittedName>
</protein>
<dbReference type="PANTHER" id="PTHR10996:SF283">
    <property type="entry name" value="GLYOXYLATE_HYDROXYPYRUVATE REDUCTASE B"/>
    <property type="match status" value="1"/>
</dbReference>
<dbReference type="GO" id="GO:0005829">
    <property type="term" value="C:cytosol"/>
    <property type="evidence" value="ECO:0007669"/>
    <property type="project" value="TreeGrafter"/>
</dbReference>